<organism evidence="2 3">
    <name type="scientific">Sphingomonas sediminicola</name>
    <dbReference type="NCBI Taxonomy" id="386874"/>
    <lineage>
        <taxon>Bacteria</taxon>
        <taxon>Pseudomonadati</taxon>
        <taxon>Pseudomonadota</taxon>
        <taxon>Alphaproteobacteria</taxon>
        <taxon>Sphingomonadales</taxon>
        <taxon>Sphingomonadaceae</taxon>
        <taxon>Sphingomonas</taxon>
    </lineage>
</organism>
<dbReference type="RefSeq" id="WP_187708526.1">
    <property type="nucleotide sequence ID" value="NZ_CP060782.1"/>
</dbReference>
<sequence length="91" mass="9932">MAKIDLALLGEVYVAFKRGDEDEEIEFDCDAETIDAAEPLPLSDNPFLCTSARLKILWDDLHAERARKARDNAKPAVNNATIGAKGKGKSS</sequence>
<keyword evidence="3" id="KW-1185">Reference proteome</keyword>
<reference evidence="2 3" key="1">
    <citation type="submission" date="2020-08" db="EMBL/GenBank/DDBJ databases">
        <title>Genome sequence of Sphingomonas sediminicola KACC 15039T.</title>
        <authorList>
            <person name="Hyun D.-W."/>
            <person name="Bae J.-W."/>
        </authorList>
    </citation>
    <scope>NUCLEOTIDE SEQUENCE [LARGE SCALE GENOMIC DNA]</scope>
    <source>
        <strain evidence="2 3">KACC 15039</strain>
    </source>
</reference>
<accession>A0ABX6T824</accession>
<dbReference type="EMBL" id="CP060782">
    <property type="protein sequence ID" value="QNP45571.1"/>
    <property type="molecule type" value="Genomic_DNA"/>
</dbReference>
<name>A0ABX6T824_9SPHN</name>
<evidence type="ECO:0000256" key="1">
    <source>
        <dbReference type="SAM" id="MobiDB-lite"/>
    </source>
</evidence>
<evidence type="ECO:0000313" key="3">
    <source>
        <dbReference type="Proteomes" id="UP000516105"/>
    </source>
</evidence>
<feature type="region of interest" description="Disordered" evidence="1">
    <location>
        <begin position="69"/>
        <end position="91"/>
    </location>
</feature>
<protein>
    <submittedName>
        <fullName evidence="2">Uncharacterized protein</fullName>
    </submittedName>
</protein>
<proteinExistence type="predicted"/>
<gene>
    <name evidence="2" type="ORF">H9L14_13635</name>
</gene>
<dbReference type="Proteomes" id="UP000516105">
    <property type="component" value="Chromosome"/>
</dbReference>
<evidence type="ECO:0000313" key="2">
    <source>
        <dbReference type="EMBL" id="QNP45571.1"/>
    </source>
</evidence>